<dbReference type="AlphaFoldDB" id="A0A1X0VG99"/>
<name>A0A1X0VG99_LEUPS</name>
<dbReference type="GeneID" id="97230156"/>
<feature type="domain" description="SAICAR synthetase/ADE2 N-terminal" evidence="9">
    <location>
        <begin position="18"/>
        <end position="243"/>
    </location>
</feature>
<dbReference type="CDD" id="cd01415">
    <property type="entry name" value="SAICAR_synt_PurC"/>
    <property type="match status" value="1"/>
</dbReference>
<evidence type="ECO:0000256" key="8">
    <source>
        <dbReference type="HAMAP-Rule" id="MF_00137"/>
    </source>
</evidence>
<keyword evidence="6 8" id="KW-0067">ATP-binding</keyword>
<dbReference type="RefSeq" id="WP_004915981.1">
    <property type="nucleotide sequence ID" value="NZ_MPLS01000002.1"/>
</dbReference>
<dbReference type="Proteomes" id="UP000192288">
    <property type="component" value="Unassembled WGS sequence"/>
</dbReference>
<dbReference type="eggNOG" id="COG0152">
    <property type="taxonomic scope" value="Bacteria"/>
</dbReference>
<dbReference type="GO" id="GO:0004639">
    <property type="term" value="F:phosphoribosylaminoimidazolesuccinocarboxamide synthase activity"/>
    <property type="evidence" value="ECO:0007669"/>
    <property type="project" value="UniProtKB-UniRule"/>
</dbReference>
<evidence type="ECO:0000256" key="3">
    <source>
        <dbReference type="ARBA" id="ARBA00022598"/>
    </source>
</evidence>
<evidence type="ECO:0000256" key="4">
    <source>
        <dbReference type="ARBA" id="ARBA00022741"/>
    </source>
</evidence>
<dbReference type="PANTHER" id="PTHR43599:SF3">
    <property type="entry name" value="SI:DKEY-6E2.2"/>
    <property type="match status" value="1"/>
</dbReference>
<keyword evidence="3 8" id="KW-0436">Ligase</keyword>
<reference evidence="10 11" key="1">
    <citation type="journal article" date="2017" name="Front. Microbiol.">
        <title>Genomic Characterization of Dairy Associated Leuconostoc Species and Diversity of Leuconostocs in Undefined Mixed Mesophilic Starter Cultures.</title>
        <authorList>
            <person name="Frantzen C.A."/>
            <person name="Kot W."/>
            <person name="Pedersen T.B."/>
            <person name="Ardo Y.M."/>
            <person name="Broadbent J.R."/>
            <person name="Neve H."/>
            <person name="Hansen L.H."/>
            <person name="Dal Bello F."/>
            <person name="Ostlie H.M."/>
            <person name="Kleppen H.P."/>
            <person name="Vogensen F.K."/>
            <person name="Holo H."/>
        </authorList>
    </citation>
    <scope>NUCLEOTIDE SEQUENCE [LARGE SCALE GENOMIC DNA]</scope>
    <source>
        <strain evidence="10 11">LMGCF08</strain>
    </source>
</reference>
<dbReference type="Pfam" id="PF01259">
    <property type="entry name" value="SAICAR_synt"/>
    <property type="match status" value="1"/>
</dbReference>
<keyword evidence="4 8" id="KW-0547">Nucleotide-binding</keyword>
<dbReference type="GO" id="GO:0006189">
    <property type="term" value="P:'de novo' IMP biosynthetic process"/>
    <property type="evidence" value="ECO:0007669"/>
    <property type="project" value="UniProtKB-UniRule"/>
</dbReference>
<dbReference type="HAMAP" id="MF_00137">
    <property type="entry name" value="SAICAR_synth"/>
    <property type="match status" value="1"/>
</dbReference>
<dbReference type="Gene3D" id="3.30.200.20">
    <property type="entry name" value="Phosphorylase Kinase, domain 1"/>
    <property type="match status" value="1"/>
</dbReference>
<comment type="caution">
    <text evidence="10">The sequence shown here is derived from an EMBL/GenBank/DDBJ whole genome shotgun (WGS) entry which is preliminary data.</text>
</comment>
<evidence type="ECO:0000256" key="1">
    <source>
        <dbReference type="ARBA" id="ARBA00004672"/>
    </source>
</evidence>
<comment type="pathway">
    <text evidence="1 8">Purine metabolism; IMP biosynthesis via de novo pathway; 5-amino-1-(5-phospho-D-ribosyl)imidazole-4-carboxamide from 5-amino-1-(5-phospho-D-ribosyl)imidazole-4-carboxylate: step 1/2.</text>
</comment>
<evidence type="ECO:0000256" key="7">
    <source>
        <dbReference type="ARBA" id="ARBA00048475"/>
    </source>
</evidence>
<dbReference type="Gene3D" id="3.30.470.20">
    <property type="entry name" value="ATP-grasp fold, B domain"/>
    <property type="match status" value="1"/>
</dbReference>
<protein>
    <recommendedName>
        <fullName evidence="8">Phosphoribosylaminoimidazole-succinocarboxamide synthase</fullName>
        <ecNumber evidence="8">6.3.2.6</ecNumber>
    </recommendedName>
    <alternativeName>
        <fullName evidence="8">SAICAR synthetase</fullName>
    </alternativeName>
</protein>
<dbReference type="PANTHER" id="PTHR43599">
    <property type="entry name" value="MULTIFUNCTIONAL PROTEIN ADE2"/>
    <property type="match status" value="1"/>
</dbReference>
<keyword evidence="5 8" id="KW-0658">Purine biosynthesis</keyword>
<comment type="catalytic activity">
    <reaction evidence="7 8">
        <text>5-amino-1-(5-phospho-D-ribosyl)imidazole-4-carboxylate + L-aspartate + ATP = (2S)-2-[5-amino-1-(5-phospho-beta-D-ribosyl)imidazole-4-carboxamido]succinate + ADP + phosphate + 2 H(+)</text>
        <dbReference type="Rhea" id="RHEA:22628"/>
        <dbReference type="ChEBI" id="CHEBI:15378"/>
        <dbReference type="ChEBI" id="CHEBI:29991"/>
        <dbReference type="ChEBI" id="CHEBI:30616"/>
        <dbReference type="ChEBI" id="CHEBI:43474"/>
        <dbReference type="ChEBI" id="CHEBI:58443"/>
        <dbReference type="ChEBI" id="CHEBI:77657"/>
        <dbReference type="ChEBI" id="CHEBI:456216"/>
        <dbReference type="EC" id="6.3.2.6"/>
    </reaction>
</comment>
<dbReference type="STRING" id="33968.BMS77_02495"/>
<dbReference type="EC" id="6.3.2.6" evidence="8"/>
<dbReference type="GO" id="GO:0005524">
    <property type="term" value="F:ATP binding"/>
    <property type="evidence" value="ECO:0007669"/>
    <property type="project" value="UniProtKB-KW"/>
</dbReference>
<dbReference type="EMBL" id="MPLS01000002">
    <property type="protein sequence ID" value="ORI98606.1"/>
    <property type="molecule type" value="Genomic_DNA"/>
</dbReference>
<dbReference type="PROSITE" id="PS01058">
    <property type="entry name" value="SAICAR_SYNTHETASE_2"/>
    <property type="match status" value="1"/>
</dbReference>
<evidence type="ECO:0000256" key="6">
    <source>
        <dbReference type="ARBA" id="ARBA00022840"/>
    </source>
</evidence>
<proteinExistence type="inferred from homology"/>
<evidence type="ECO:0000256" key="5">
    <source>
        <dbReference type="ARBA" id="ARBA00022755"/>
    </source>
</evidence>
<dbReference type="InterPro" id="IPR050089">
    <property type="entry name" value="SAICAR_synthetase"/>
</dbReference>
<dbReference type="InterPro" id="IPR033934">
    <property type="entry name" value="SAICAR_synt_PurC"/>
</dbReference>
<dbReference type="InterPro" id="IPR018236">
    <property type="entry name" value="SAICAR_synthetase_CS"/>
</dbReference>
<dbReference type="GO" id="GO:0009236">
    <property type="term" value="P:cobalamin biosynthetic process"/>
    <property type="evidence" value="ECO:0007669"/>
    <property type="project" value="InterPro"/>
</dbReference>
<dbReference type="SUPFAM" id="SSF56104">
    <property type="entry name" value="SAICAR synthase-like"/>
    <property type="match status" value="1"/>
</dbReference>
<organism evidence="10 11">
    <name type="scientific">Leuconostoc pseudomesenteroides</name>
    <dbReference type="NCBI Taxonomy" id="33968"/>
    <lineage>
        <taxon>Bacteria</taxon>
        <taxon>Bacillati</taxon>
        <taxon>Bacillota</taxon>
        <taxon>Bacilli</taxon>
        <taxon>Lactobacillales</taxon>
        <taxon>Lactobacillaceae</taxon>
        <taxon>Leuconostoc</taxon>
    </lineage>
</organism>
<evidence type="ECO:0000313" key="11">
    <source>
        <dbReference type="Proteomes" id="UP000192288"/>
    </source>
</evidence>
<gene>
    <name evidence="8" type="primary">purC</name>
    <name evidence="10" type="ORF">BMR96_00960</name>
</gene>
<comment type="similarity">
    <text evidence="2 8">Belongs to the SAICAR synthetase family.</text>
</comment>
<dbReference type="UniPathway" id="UPA00074">
    <property type="reaction ID" value="UER00131"/>
</dbReference>
<evidence type="ECO:0000256" key="2">
    <source>
        <dbReference type="ARBA" id="ARBA00010190"/>
    </source>
</evidence>
<sequence>MNNVTDYNNQTITRGDLKYQGKAKSVYWTSQADILWLHDTNQATALNGKVHENISDKGRLNSAISYLLFKHLHQHGVATHYLKHISETDELVEKLDIIPVEVVVRNFASGHFVSRFGVASMTELTPIVQEFYYKSDALDDPFINDSQLIALHYATAEEIKSLRLKSAEINDILRRRFAEINIELIDFKLEFGRRADGNMILADELSPDNMRLVDKTSGQSLDKDIFRQHKGDLTVGYREVLQRLEKLEK</sequence>
<dbReference type="InterPro" id="IPR028923">
    <property type="entry name" value="SAICAR_synt/ADE2_N"/>
</dbReference>
<evidence type="ECO:0000313" key="10">
    <source>
        <dbReference type="EMBL" id="ORI98606.1"/>
    </source>
</evidence>
<evidence type="ECO:0000259" key="9">
    <source>
        <dbReference type="Pfam" id="PF01259"/>
    </source>
</evidence>
<accession>A0A1X0VG99</accession>